<keyword evidence="8 11" id="KW-0472">Membrane</keyword>
<feature type="domain" description="Ig-like" evidence="14">
    <location>
        <begin position="21"/>
        <end position="107"/>
    </location>
</feature>
<dbReference type="CDD" id="cd00047">
    <property type="entry name" value="PTPc"/>
    <property type="match status" value="1"/>
</dbReference>
<dbReference type="CDD" id="cd00063">
    <property type="entry name" value="FN3"/>
    <property type="match status" value="6"/>
</dbReference>
<feature type="domain" description="Fibronectin type-III" evidence="15">
    <location>
        <begin position="428"/>
        <end position="536"/>
    </location>
</feature>
<evidence type="ECO:0000313" key="16">
    <source>
        <dbReference type="Proteomes" id="UP000694941"/>
    </source>
</evidence>
<keyword evidence="3 11" id="KW-0812">Transmembrane</keyword>
<feature type="non-terminal residue" evidence="17">
    <location>
        <position position="1351"/>
    </location>
</feature>
<name>A0ABM1BLJ7_LIMPO</name>
<evidence type="ECO:0000256" key="10">
    <source>
        <dbReference type="ARBA" id="ARBA00051722"/>
    </source>
</evidence>
<dbReference type="PROSITE" id="PS50055">
    <property type="entry name" value="TYR_PHOSPHATASE_PTP"/>
    <property type="match status" value="1"/>
</dbReference>
<dbReference type="InterPro" id="IPR003595">
    <property type="entry name" value="Tyr_Pase_cat"/>
</dbReference>
<dbReference type="PROSITE" id="PS50835">
    <property type="entry name" value="IG_LIKE"/>
    <property type="match status" value="1"/>
</dbReference>
<dbReference type="InterPro" id="IPR029021">
    <property type="entry name" value="Prot-tyrosine_phosphatase-like"/>
</dbReference>
<keyword evidence="7 11" id="KW-1133">Transmembrane helix</keyword>
<evidence type="ECO:0000256" key="5">
    <source>
        <dbReference type="ARBA" id="ARBA00022801"/>
    </source>
</evidence>
<dbReference type="InterPro" id="IPR050713">
    <property type="entry name" value="RTP_Phos/Ushers"/>
</dbReference>
<dbReference type="PANTHER" id="PTHR46957:SF3">
    <property type="entry name" value="CYTOKINE RECEPTOR"/>
    <property type="match status" value="1"/>
</dbReference>
<dbReference type="EC" id="3.1.3.48" evidence="2"/>
<evidence type="ECO:0000256" key="2">
    <source>
        <dbReference type="ARBA" id="ARBA00013064"/>
    </source>
</evidence>
<dbReference type="Gene3D" id="3.90.190.10">
    <property type="entry name" value="Protein tyrosine phosphatase superfamily"/>
    <property type="match status" value="1"/>
</dbReference>
<comment type="catalytic activity">
    <reaction evidence="10">
        <text>O-phospho-L-tyrosyl-[protein] + H2O = L-tyrosyl-[protein] + phosphate</text>
        <dbReference type="Rhea" id="RHEA:10684"/>
        <dbReference type="Rhea" id="RHEA-COMP:10136"/>
        <dbReference type="Rhea" id="RHEA-COMP:20101"/>
        <dbReference type="ChEBI" id="CHEBI:15377"/>
        <dbReference type="ChEBI" id="CHEBI:43474"/>
        <dbReference type="ChEBI" id="CHEBI:46858"/>
        <dbReference type="ChEBI" id="CHEBI:61978"/>
        <dbReference type="EC" id="3.1.3.48"/>
    </reaction>
</comment>
<dbReference type="Gene3D" id="2.60.40.10">
    <property type="entry name" value="Immunoglobulins"/>
    <property type="match status" value="7"/>
</dbReference>
<dbReference type="InterPro" id="IPR007110">
    <property type="entry name" value="Ig-like_dom"/>
</dbReference>
<dbReference type="Pfam" id="PF00102">
    <property type="entry name" value="Y_phosphatase"/>
    <property type="match status" value="1"/>
</dbReference>
<gene>
    <name evidence="17" type="primary">LOC106468551</name>
</gene>
<evidence type="ECO:0000256" key="6">
    <source>
        <dbReference type="ARBA" id="ARBA00022912"/>
    </source>
</evidence>
<dbReference type="Proteomes" id="UP000694941">
    <property type="component" value="Unplaced"/>
</dbReference>
<proteinExistence type="predicted"/>
<dbReference type="PRINTS" id="PR00700">
    <property type="entry name" value="PRTYPHPHTASE"/>
</dbReference>
<dbReference type="PROSITE" id="PS50056">
    <property type="entry name" value="TYR_PHOSPHATASE_2"/>
    <property type="match status" value="1"/>
</dbReference>
<keyword evidence="5" id="KW-0378">Hydrolase</keyword>
<dbReference type="SMART" id="SM00404">
    <property type="entry name" value="PTPc_motif"/>
    <property type="match status" value="1"/>
</dbReference>
<dbReference type="InterPro" id="IPR016130">
    <property type="entry name" value="Tyr_Pase_AS"/>
</dbReference>
<dbReference type="SUPFAM" id="SSF49265">
    <property type="entry name" value="Fibronectin type III"/>
    <property type="match status" value="3"/>
</dbReference>
<keyword evidence="16" id="KW-1185">Reference proteome</keyword>
<evidence type="ECO:0000259" key="15">
    <source>
        <dbReference type="PROSITE" id="PS50853"/>
    </source>
</evidence>
<dbReference type="InterPro" id="IPR036179">
    <property type="entry name" value="Ig-like_dom_sf"/>
</dbReference>
<feature type="domain" description="Fibronectin type-III" evidence="15">
    <location>
        <begin position="646"/>
        <end position="748"/>
    </location>
</feature>
<evidence type="ECO:0000256" key="7">
    <source>
        <dbReference type="ARBA" id="ARBA00022989"/>
    </source>
</evidence>
<keyword evidence="6" id="KW-0904">Protein phosphatase</keyword>
<dbReference type="RefSeq" id="XP_013784438.1">
    <property type="nucleotide sequence ID" value="XM_013928984.2"/>
</dbReference>
<evidence type="ECO:0000256" key="11">
    <source>
        <dbReference type="SAM" id="Phobius"/>
    </source>
</evidence>
<dbReference type="InterPro" id="IPR003961">
    <property type="entry name" value="FN3_dom"/>
</dbReference>
<dbReference type="SUPFAM" id="SSF52799">
    <property type="entry name" value="(Phosphotyrosine protein) phosphatases II"/>
    <property type="match status" value="1"/>
</dbReference>
<evidence type="ECO:0000256" key="1">
    <source>
        <dbReference type="ARBA" id="ARBA00004167"/>
    </source>
</evidence>
<dbReference type="SMART" id="SM00194">
    <property type="entry name" value="PTPc"/>
    <property type="match status" value="1"/>
</dbReference>
<comment type="subcellular location">
    <subcellularLocation>
        <location evidence="1">Membrane</location>
        <topology evidence="1">Single-pass membrane protein</topology>
    </subcellularLocation>
</comment>
<evidence type="ECO:0000256" key="3">
    <source>
        <dbReference type="ARBA" id="ARBA00022692"/>
    </source>
</evidence>
<keyword evidence="9" id="KW-0325">Glycoprotein</keyword>
<evidence type="ECO:0000259" key="14">
    <source>
        <dbReference type="PROSITE" id="PS50835"/>
    </source>
</evidence>
<dbReference type="PANTHER" id="PTHR46957">
    <property type="entry name" value="CYTOKINE RECEPTOR"/>
    <property type="match status" value="1"/>
</dbReference>
<evidence type="ECO:0000313" key="17">
    <source>
        <dbReference type="RefSeq" id="XP_013784438.1"/>
    </source>
</evidence>
<protein>
    <recommendedName>
        <fullName evidence="2">protein-tyrosine-phosphatase</fullName>
        <ecNumber evidence="2">3.1.3.48</ecNumber>
    </recommendedName>
</protein>
<dbReference type="InterPro" id="IPR036116">
    <property type="entry name" value="FN3_sf"/>
</dbReference>
<evidence type="ECO:0000259" key="13">
    <source>
        <dbReference type="PROSITE" id="PS50056"/>
    </source>
</evidence>
<dbReference type="InterPro" id="IPR013783">
    <property type="entry name" value="Ig-like_fold"/>
</dbReference>
<feature type="domain" description="Tyrosine-protein phosphatase" evidence="12">
    <location>
        <begin position="1018"/>
        <end position="1270"/>
    </location>
</feature>
<evidence type="ECO:0000256" key="9">
    <source>
        <dbReference type="ARBA" id="ARBA00023180"/>
    </source>
</evidence>
<sequence>MNGSCTCEGRWRGKICTENIPQIVAASDEEVNTGQPKYISCTADAIPPPSVQINSSQLSSINSEVRELNKNQYQAVVKVTVAKADDVDFFCIASNDHGFVKKTFTLHVIDPPVLKDKPKVLDVNSTSVVVGWLPWEFEKDNGGVKSDRADYMVVYREKLETQWHKLDSWQPGLSATIPNLLPDTEYEVAVRCRRQGRGGDGKPSPSVSVHTLCGKSNPNGIPQDFHGVVINTTSIQLLWNPPMLSDLQCHLLAYRLRFWKTLDSLSVQHVEINSSEESFIITNLTAYSNYTLQLYPLTSSGLGSYYASLNIITPESVPGPVQNLTYHHLPNPYNLLLTWDIPYEVHGNLKNYLINYDFIGIRDCGTSSIEDTDSSNFTTMTTQNKQITISDLHSYSNYYITVRASTAAGFGNVKELYAVTKEAAPSGVPQNVRIMTVDKNVLEFHWDPVPCDQSNGKIINYEYAIQHVPHFRSNKTRTKRKMLKRSSVVRISKTNGTTARLTGLVPFETYTFVVRGYTKVGAGPFSNKIFQKTADDVPPAPSLLLVEKSDRHMTLRIKPPNPAYGVILQYNLSYSTAENQSYDTRFLLINSMVQNDNDTGASKIYQLQNLLPYTQYFIKTQASTRVGWGYWSETVTVLTEESLPGPPTQIKLVSRTNSSIEISWAPPNKPNGIITMYQVKCQPMSTADPQYQLEKLIVDSINVSATRRSYEFTHLHHSTAYQFQVWAFTQVGYGQEVEAVYWTEFAEIDAPPKAIILNDYVTESSVPIIFTPADHIGVKKYQIIVEKADNKAGIDETKLQDYKGSVENNITYYITAELDASEVSKHRRFYFIVGDEKNYGRFMNVALRTGERYNIRIRTIAQLDMEEKSRSAISFPQSSVKVGGPEIQKDERHILGMPWLYLMFIMLGIFVFLAVMFLFLGLFFSRRKKSVQCHKTTNGFAQPEISDAMTWSVTYKVPECQATDSPLVETSQPIILSRENGSLTKRGKGKSVHSSTSILVGKLPDYIFKKNTTVTSTFSDEFNSLLGGQTSQWSEAKKAENVKKNRYGNLLPYDRCRVILEPLQGVTSSDYINASYIDGYNSTKEYIATQGPKENTSLDFWRMVWQENSSVIVMVTSLIESGKRKCAKYWPDDSIQYGDLQVLLIHTETCMDFMIRTILLRKNRETRRVRHYQFLDWPDNGIPSNAASLIMLQRRIRTDNPDNKSPIIVHCSAGIGRSGTFIAIDALRNQANEEYQVDVFSFVNKMRMQRINMVPTLEQYTFIYEVLSEAVLCGDTMVMADQLHMYVRHICSPQPNTDISEIKQQFETLSKIQQKTSISQCSDALNDINILKNRDPMIVPCKCHKQLCTYT</sequence>
<feature type="transmembrane region" description="Helical" evidence="11">
    <location>
        <begin position="899"/>
        <end position="924"/>
    </location>
</feature>
<dbReference type="Pfam" id="PF00041">
    <property type="entry name" value="fn3"/>
    <property type="match status" value="5"/>
</dbReference>
<organism evidence="16 17">
    <name type="scientific">Limulus polyphemus</name>
    <name type="common">Atlantic horseshoe crab</name>
    <dbReference type="NCBI Taxonomy" id="6850"/>
    <lineage>
        <taxon>Eukaryota</taxon>
        <taxon>Metazoa</taxon>
        <taxon>Ecdysozoa</taxon>
        <taxon>Arthropoda</taxon>
        <taxon>Chelicerata</taxon>
        <taxon>Merostomata</taxon>
        <taxon>Xiphosura</taxon>
        <taxon>Limulidae</taxon>
        <taxon>Limulus</taxon>
    </lineage>
</organism>
<feature type="domain" description="Fibronectin type-III" evidence="15">
    <location>
        <begin position="320"/>
        <end position="426"/>
    </location>
</feature>
<feature type="domain" description="Tyrosine specific protein phosphatases" evidence="13">
    <location>
        <begin position="1187"/>
        <end position="1261"/>
    </location>
</feature>
<reference evidence="17" key="1">
    <citation type="submission" date="2025-08" db="UniProtKB">
        <authorList>
            <consortium name="RefSeq"/>
        </authorList>
    </citation>
    <scope>IDENTIFICATION</scope>
    <source>
        <tissue evidence="17">Muscle</tissue>
    </source>
</reference>
<accession>A0ABM1BLJ7</accession>
<dbReference type="SUPFAM" id="SSF48726">
    <property type="entry name" value="Immunoglobulin"/>
    <property type="match status" value="1"/>
</dbReference>
<dbReference type="PROSITE" id="PS00383">
    <property type="entry name" value="TYR_PHOSPHATASE_1"/>
    <property type="match status" value="1"/>
</dbReference>
<dbReference type="PROSITE" id="PS50853">
    <property type="entry name" value="FN3"/>
    <property type="match status" value="6"/>
</dbReference>
<evidence type="ECO:0000259" key="12">
    <source>
        <dbReference type="PROSITE" id="PS50055"/>
    </source>
</evidence>
<feature type="domain" description="Fibronectin type-III" evidence="15">
    <location>
        <begin position="538"/>
        <end position="642"/>
    </location>
</feature>
<feature type="domain" description="Fibronectin type-III" evidence="15">
    <location>
        <begin position="114"/>
        <end position="214"/>
    </location>
</feature>
<dbReference type="SMART" id="SM00060">
    <property type="entry name" value="FN3"/>
    <property type="match status" value="6"/>
</dbReference>
<evidence type="ECO:0000256" key="4">
    <source>
        <dbReference type="ARBA" id="ARBA00022729"/>
    </source>
</evidence>
<feature type="domain" description="Fibronectin type-III" evidence="15">
    <location>
        <begin position="221"/>
        <end position="316"/>
    </location>
</feature>
<evidence type="ECO:0000256" key="8">
    <source>
        <dbReference type="ARBA" id="ARBA00023136"/>
    </source>
</evidence>
<dbReference type="InterPro" id="IPR000387">
    <property type="entry name" value="Tyr_Pase_dom"/>
</dbReference>
<keyword evidence="4" id="KW-0732">Signal</keyword>
<dbReference type="GeneID" id="106468551"/>
<dbReference type="InterPro" id="IPR000242">
    <property type="entry name" value="PTP_cat"/>
</dbReference>